<dbReference type="RefSeq" id="WP_164655353.1">
    <property type="nucleotide sequence ID" value="NZ_JAAIJR010000090.1"/>
</dbReference>
<dbReference type="EMBL" id="JAAIJR010000090">
    <property type="protein sequence ID" value="NEX22256.1"/>
    <property type="molecule type" value="Genomic_DNA"/>
</dbReference>
<dbReference type="Proteomes" id="UP000471640">
    <property type="component" value="Unassembled WGS sequence"/>
</dbReference>
<protein>
    <submittedName>
        <fullName evidence="1">Uncharacterized protein</fullName>
    </submittedName>
</protein>
<reference evidence="2" key="1">
    <citation type="journal article" date="2020" name="Microbiol. Resour. Announc.">
        <title>Draft Genome Sequences of Thiorhodococcus mannitoliphagus and Thiorhodococcus minor, Purple Sulfur Photosynthetic Bacteria in the Gammaproteobacterial Family Chromatiaceae.</title>
        <authorList>
            <person name="Aviles F.A."/>
            <person name="Meyer T.E."/>
            <person name="Kyndt J.A."/>
        </authorList>
    </citation>
    <scope>NUCLEOTIDE SEQUENCE [LARGE SCALE GENOMIC DNA]</scope>
    <source>
        <strain evidence="2">DSM 18266</strain>
    </source>
</reference>
<keyword evidence="2" id="KW-1185">Reference proteome</keyword>
<accession>A0A6P1DZS1</accession>
<dbReference type="AlphaFoldDB" id="A0A6P1DZS1"/>
<proteinExistence type="predicted"/>
<name>A0A6P1DZS1_9GAMM</name>
<reference evidence="1 2" key="2">
    <citation type="submission" date="2020-02" db="EMBL/GenBank/DDBJ databases">
        <title>Genome sequences of Thiorhodococcus mannitoliphagus and Thiorhodococcus minor, purple sulfur photosynthetic bacteria in the gammaproteobacterial family, Chromatiaceae.</title>
        <authorList>
            <person name="Aviles F.A."/>
            <person name="Meyer T.E."/>
            <person name="Kyndt J.A."/>
        </authorList>
    </citation>
    <scope>NUCLEOTIDE SEQUENCE [LARGE SCALE GENOMIC DNA]</scope>
    <source>
        <strain evidence="1 2">DSM 18266</strain>
    </source>
</reference>
<comment type="caution">
    <text evidence="1">The sequence shown here is derived from an EMBL/GenBank/DDBJ whole genome shotgun (WGS) entry which is preliminary data.</text>
</comment>
<evidence type="ECO:0000313" key="2">
    <source>
        <dbReference type="Proteomes" id="UP000471640"/>
    </source>
</evidence>
<sequence length="86" mass="9401">MTPTLAEGLPIATGVIEGACRCLVKDRMERAGMRWVISGAQSMLALRSITLSGLWEDFIAFRIREDLRLHDGQAAANADSYHLLAA</sequence>
<gene>
    <name evidence="1" type="ORF">G3480_18420</name>
</gene>
<evidence type="ECO:0000313" key="1">
    <source>
        <dbReference type="EMBL" id="NEX22256.1"/>
    </source>
</evidence>
<organism evidence="1 2">
    <name type="scientific">Thiorhodococcus mannitoliphagus</name>
    <dbReference type="NCBI Taxonomy" id="329406"/>
    <lineage>
        <taxon>Bacteria</taxon>
        <taxon>Pseudomonadati</taxon>
        <taxon>Pseudomonadota</taxon>
        <taxon>Gammaproteobacteria</taxon>
        <taxon>Chromatiales</taxon>
        <taxon>Chromatiaceae</taxon>
        <taxon>Thiorhodococcus</taxon>
    </lineage>
</organism>